<evidence type="ECO:0000313" key="2">
    <source>
        <dbReference type="WBParaSite" id="Hba_09651"/>
    </source>
</evidence>
<protein>
    <submittedName>
        <fullName evidence="2">Tyrosine-protein phosphatase domain-containing protein</fullName>
    </submittedName>
</protein>
<dbReference type="WBParaSite" id="Hba_09651">
    <property type="protein sequence ID" value="Hba_09651"/>
    <property type="gene ID" value="Hba_09651"/>
</dbReference>
<proteinExistence type="predicted"/>
<keyword evidence="1" id="KW-1185">Reference proteome</keyword>
<sequence length="65" mass="7569">MAMTMFARIRLVGIIIPPHFTRLKDKECYPSNIYCDFVVDSWTSFRRVPTETRDGKPASTNPYVK</sequence>
<name>A0A1I7WX21_HETBA</name>
<reference evidence="2" key="1">
    <citation type="submission" date="2016-11" db="UniProtKB">
        <authorList>
            <consortium name="WormBaseParasite"/>
        </authorList>
    </citation>
    <scope>IDENTIFICATION</scope>
</reference>
<evidence type="ECO:0000313" key="1">
    <source>
        <dbReference type="Proteomes" id="UP000095283"/>
    </source>
</evidence>
<accession>A0A1I7WX21</accession>
<organism evidence="1 2">
    <name type="scientific">Heterorhabditis bacteriophora</name>
    <name type="common">Entomopathogenic nematode worm</name>
    <dbReference type="NCBI Taxonomy" id="37862"/>
    <lineage>
        <taxon>Eukaryota</taxon>
        <taxon>Metazoa</taxon>
        <taxon>Ecdysozoa</taxon>
        <taxon>Nematoda</taxon>
        <taxon>Chromadorea</taxon>
        <taxon>Rhabditida</taxon>
        <taxon>Rhabditina</taxon>
        <taxon>Rhabditomorpha</taxon>
        <taxon>Strongyloidea</taxon>
        <taxon>Heterorhabditidae</taxon>
        <taxon>Heterorhabditis</taxon>
    </lineage>
</organism>
<dbReference type="AlphaFoldDB" id="A0A1I7WX21"/>
<dbReference type="Proteomes" id="UP000095283">
    <property type="component" value="Unplaced"/>
</dbReference>